<protein>
    <submittedName>
        <fullName evidence="1">Uncharacterized protein</fullName>
    </submittedName>
</protein>
<reference evidence="2" key="1">
    <citation type="journal article" date="2017" name="Biotechnol. Biofuels">
        <title>Evaluation of environmental bacterial communities as a factor affecting the growth of duckweed Lemna minor.</title>
        <authorList>
            <person name="Ishizawa H."/>
            <person name="Kuroda M."/>
            <person name="Morikawa M."/>
            <person name="Ike M."/>
        </authorList>
    </citation>
    <scope>NUCLEOTIDE SEQUENCE [LARGE SCALE GENOMIC DNA]</scope>
    <source>
        <strain evidence="2">M6</strain>
    </source>
</reference>
<reference evidence="2" key="2">
    <citation type="journal article" date="2017" name="Plant Physiol. Biochem.">
        <title>Differential oxidative and antioxidative response of duckweed Lemna minor toward plant growth promoting/inhibiting bacteria.</title>
        <authorList>
            <person name="Ishizawa H."/>
            <person name="Kuroda M."/>
            <person name="Morikawa M."/>
            <person name="Ike M."/>
        </authorList>
    </citation>
    <scope>NUCLEOTIDE SEQUENCE [LARGE SCALE GENOMIC DNA]</scope>
    <source>
        <strain evidence="2">M6</strain>
    </source>
</reference>
<proteinExistence type="predicted"/>
<gene>
    <name evidence="1" type="ORF">EM6_2692</name>
</gene>
<sequence length="50" mass="5321">MSPEDGLTGRTGPEQGLFKEVFGPVWGACDLQNLAGQTPATDTNVCQNRL</sequence>
<accession>A0A3G9G854</accession>
<name>A0A3G9G854_9CAUL</name>
<dbReference type="EMBL" id="AP018828">
    <property type="protein sequence ID" value="BBF82071.1"/>
    <property type="molecule type" value="Genomic_DNA"/>
</dbReference>
<organism evidence="1 2">
    <name type="scientific">Asticcacaulis excentricus</name>
    <dbReference type="NCBI Taxonomy" id="78587"/>
    <lineage>
        <taxon>Bacteria</taxon>
        <taxon>Pseudomonadati</taxon>
        <taxon>Pseudomonadota</taxon>
        <taxon>Alphaproteobacteria</taxon>
        <taxon>Caulobacterales</taxon>
        <taxon>Caulobacteraceae</taxon>
        <taxon>Asticcacaulis</taxon>
    </lineage>
</organism>
<dbReference type="AlphaFoldDB" id="A0A3G9G854"/>
<evidence type="ECO:0000313" key="1">
    <source>
        <dbReference type="EMBL" id="BBF82071.1"/>
    </source>
</evidence>
<evidence type="ECO:0000313" key="2">
    <source>
        <dbReference type="Proteomes" id="UP000278756"/>
    </source>
</evidence>
<dbReference type="Proteomes" id="UP000278756">
    <property type="component" value="Chromosome 2"/>
</dbReference>